<dbReference type="InterPro" id="IPR024535">
    <property type="entry name" value="RHGA/B-epi-like_pectate_lyase"/>
</dbReference>
<dbReference type="Gene3D" id="2.160.20.10">
    <property type="entry name" value="Single-stranded right-handed beta-helix, Pectin lyase-like"/>
    <property type="match status" value="2"/>
</dbReference>
<comment type="subcellular location">
    <subcellularLocation>
        <location evidence="1">Secreted</location>
    </subcellularLocation>
</comment>
<evidence type="ECO:0000256" key="1">
    <source>
        <dbReference type="ARBA" id="ARBA00004613"/>
    </source>
</evidence>
<dbReference type="STRING" id="454130.A0A0U5G875"/>
<feature type="domain" description="Rhamnogalacturonase A/B/Epimerase-like pectate lyase" evidence="4">
    <location>
        <begin position="82"/>
        <end position="304"/>
    </location>
</feature>
<keyword evidence="6" id="KW-1185">Reference proteome</keyword>
<name>A0A0U5G875_ASPCI</name>
<dbReference type="Pfam" id="PF12708">
    <property type="entry name" value="Pect-lyase_RHGA_epim"/>
    <property type="match status" value="2"/>
</dbReference>
<dbReference type="Proteomes" id="UP000054771">
    <property type="component" value="Unassembled WGS sequence"/>
</dbReference>
<proteinExistence type="predicted"/>
<dbReference type="OrthoDB" id="1046782at2759"/>
<evidence type="ECO:0000313" key="6">
    <source>
        <dbReference type="Proteomes" id="UP000054771"/>
    </source>
</evidence>
<dbReference type="PANTHER" id="PTHR33928:SF2">
    <property type="entry name" value="PECTATE LYASE SUPERFAMILY PROTEIN DOMAIN-CONTAINING PROTEIN-RELATED"/>
    <property type="match status" value="1"/>
</dbReference>
<sequence>MVRPSPLLLVPLALSASSYVLHPRPGVAAREHAALQGGSVAVDYGVSHAVSKRQAPAAGSYWMESIDHQGVAPYAPDGYQVFRNVKDFGAKGDGVTDDTAAIQSAIATGPRCGQGCLGDTTMPALVYFPPGTYIISAPIFDYYLTHIIGDANDLPVIKGSANFQGGYLIDSNPYFTSDLNWISTTVFFRTIRNLVLDTTDIPAGNEVSGIHWPTAQATSLQNMVFEMSDAPNNRHQGVFCESGSGGFMADLVFNGGNIGAALGNQQFTLRNLTFNNAATAISHFWDWGWTYKNININDCEVGIDITEGGHDQQAVGSIVVLDSSFTNVQVGIQTVRDSTSQPATAGSVILENIDIQNVPVVVGRNGTTLLQGSNSVIEAWGQGHSYLPDGPTSFADTFTANARPASLVQGNRYYEQSRPTYQSESASSFLSVRASGATGDGQTDDTAALQAAINEAAASNKILYVDAGMYVVTETLKIPAGSRIIGEALPVIISSGDFFNDMENPQPVVQVGEVGDTGRIEWSDMILSTRGPQAGAILVQWNLASPADEPSGMWEVHIRIGGFTGSLQQTEQCLVSRDTPIPPNQPRTQCIVAYMLMHITEGASGIYMENTWLWVADHDIDGDGQITIYSGRGLLVESAEGNIWLSGTSVEHNVLYEYQFVNTQKIYMGQIQTETAYYQPNPDATLPFPPVESLHDPDFAESCAGKEGRCADGWGLRVVDSKDILVYGAGLYSFFINNDATCAPPSSPETCQNSILSIEGDSSISIYNLNTVGVTSMVDIDGQSVANFADNANVYNENIALFRNT</sequence>
<dbReference type="AlphaFoldDB" id="A0A0U5G875"/>
<dbReference type="FunFam" id="2.160.20.10:FF:000023">
    <property type="entry name" value="Exo-beta-1,3-glucanase Exg0"/>
    <property type="match status" value="1"/>
</dbReference>
<dbReference type="GO" id="GO:0004650">
    <property type="term" value="F:polygalacturonase activity"/>
    <property type="evidence" value="ECO:0007669"/>
    <property type="project" value="InterPro"/>
</dbReference>
<keyword evidence="3" id="KW-0732">Signal</keyword>
<feature type="domain" description="Rhamnogalacturonase A/B/Epimerase-like pectate lyase" evidence="4">
    <location>
        <begin position="429"/>
        <end position="498"/>
    </location>
</feature>
<evidence type="ECO:0000313" key="5">
    <source>
        <dbReference type="EMBL" id="CEL08225.1"/>
    </source>
</evidence>
<dbReference type="GO" id="GO:0005576">
    <property type="term" value="C:extracellular region"/>
    <property type="evidence" value="ECO:0007669"/>
    <property type="project" value="UniProtKB-SubCell"/>
</dbReference>
<dbReference type="EMBL" id="CDMC01000010">
    <property type="protein sequence ID" value="CEL08225.1"/>
    <property type="molecule type" value="Genomic_DNA"/>
</dbReference>
<dbReference type="SUPFAM" id="SSF51126">
    <property type="entry name" value="Pectin lyase-like"/>
    <property type="match status" value="2"/>
</dbReference>
<evidence type="ECO:0000259" key="4">
    <source>
        <dbReference type="Pfam" id="PF12708"/>
    </source>
</evidence>
<dbReference type="OMA" id="QVEWSDM"/>
<organism evidence="5 6">
    <name type="scientific">Aspergillus calidoustus</name>
    <dbReference type="NCBI Taxonomy" id="454130"/>
    <lineage>
        <taxon>Eukaryota</taxon>
        <taxon>Fungi</taxon>
        <taxon>Dikarya</taxon>
        <taxon>Ascomycota</taxon>
        <taxon>Pezizomycotina</taxon>
        <taxon>Eurotiomycetes</taxon>
        <taxon>Eurotiomycetidae</taxon>
        <taxon>Eurotiales</taxon>
        <taxon>Aspergillaceae</taxon>
        <taxon>Aspergillus</taxon>
        <taxon>Aspergillus subgen. Nidulantes</taxon>
    </lineage>
</organism>
<evidence type="ECO:0000256" key="3">
    <source>
        <dbReference type="ARBA" id="ARBA00022729"/>
    </source>
</evidence>
<dbReference type="CDD" id="cd23668">
    <property type="entry name" value="GH55_beta13glucanase-like"/>
    <property type="match status" value="1"/>
</dbReference>
<dbReference type="InterPro" id="IPR011050">
    <property type="entry name" value="Pectin_lyase_fold/virulence"/>
</dbReference>
<protein>
    <recommendedName>
        <fullName evidence="4">Rhamnogalacturonase A/B/Epimerase-like pectate lyase domain-containing protein</fullName>
    </recommendedName>
</protein>
<gene>
    <name evidence="5" type="ORF">ASPCAL11376</name>
</gene>
<keyword evidence="2" id="KW-0964">Secreted</keyword>
<accession>A0A0U5G875</accession>
<dbReference type="FunFam" id="2.160.20.10:FF:000026">
    <property type="entry name" value="Exo-beta-1,3-glucanase Exg0"/>
    <property type="match status" value="1"/>
</dbReference>
<dbReference type="InterPro" id="IPR039279">
    <property type="entry name" value="QRT3-like"/>
</dbReference>
<evidence type="ECO:0000256" key="2">
    <source>
        <dbReference type="ARBA" id="ARBA00022525"/>
    </source>
</evidence>
<dbReference type="InterPro" id="IPR012334">
    <property type="entry name" value="Pectin_lyas_fold"/>
</dbReference>
<dbReference type="PANTHER" id="PTHR33928">
    <property type="entry name" value="POLYGALACTURONASE QRT3"/>
    <property type="match status" value="1"/>
</dbReference>
<reference evidence="6" key="1">
    <citation type="journal article" date="2016" name="Genome Announc.">
        <title>Draft genome sequences of fungus Aspergillus calidoustus.</title>
        <authorList>
            <person name="Horn F."/>
            <person name="Linde J."/>
            <person name="Mattern D.J."/>
            <person name="Walther G."/>
            <person name="Guthke R."/>
            <person name="Scherlach K."/>
            <person name="Martin K."/>
            <person name="Brakhage A.A."/>
            <person name="Petzke L."/>
            <person name="Valiante V."/>
        </authorList>
    </citation>
    <scope>NUCLEOTIDE SEQUENCE [LARGE SCALE GENOMIC DNA]</scope>
    <source>
        <strain evidence="6">SF006504</strain>
    </source>
</reference>